<dbReference type="InterPro" id="IPR035547">
    <property type="entry name" value="Phospholipase_B"/>
</dbReference>
<dbReference type="CDD" id="cd01824">
    <property type="entry name" value="Phospholipase_B_like"/>
    <property type="match status" value="1"/>
</dbReference>
<dbReference type="EMBL" id="JAHWGI010000960">
    <property type="protein sequence ID" value="KAK3918835.1"/>
    <property type="molecule type" value="Genomic_DNA"/>
</dbReference>
<dbReference type="InterPro" id="IPR001087">
    <property type="entry name" value="GDSL"/>
</dbReference>
<reference evidence="2" key="2">
    <citation type="journal article" date="2023" name="BMC Genomics">
        <title>Pest status, molecular evolution, and epigenetic factors derived from the genome assembly of Frankliniella fusca, a thysanopteran phytovirus vector.</title>
        <authorList>
            <person name="Catto M.A."/>
            <person name="Labadie P.E."/>
            <person name="Jacobson A.L."/>
            <person name="Kennedy G.G."/>
            <person name="Srinivasan R."/>
            <person name="Hunt B.G."/>
        </authorList>
    </citation>
    <scope>NUCLEOTIDE SEQUENCE</scope>
    <source>
        <strain evidence="2">PL_HMW_Pooled</strain>
    </source>
</reference>
<name>A0AAE1HCP8_9NEOP</name>
<proteinExistence type="predicted"/>
<protein>
    <submittedName>
        <fullName evidence="2">Phospholipase B1, membrane-associated</fullName>
    </submittedName>
</protein>
<dbReference type="Proteomes" id="UP001219518">
    <property type="component" value="Unassembled WGS sequence"/>
</dbReference>
<feature type="region of interest" description="Disordered" evidence="1">
    <location>
        <begin position="33"/>
        <end position="53"/>
    </location>
</feature>
<keyword evidence="3" id="KW-1185">Reference proteome</keyword>
<dbReference type="SUPFAM" id="SSF52266">
    <property type="entry name" value="SGNH hydrolase"/>
    <property type="match status" value="1"/>
</dbReference>
<evidence type="ECO:0000313" key="2">
    <source>
        <dbReference type="EMBL" id="KAK3918835.1"/>
    </source>
</evidence>
<organism evidence="2 3">
    <name type="scientific">Frankliniella fusca</name>
    <dbReference type="NCBI Taxonomy" id="407009"/>
    <lineage>
        <taxon>Eukaryota</taxon>
        <taxon>Metazoa</taxon>
        <taxon>Ecdysozoa</taxon>
        <taxon>Arthropoda</taxon>
        <taxon>Hexapoda</taxon>
        <taxon>Insecta</taxon>
        <taxon>Pterygota</taxon>
        <taxon>Neoptera</taxon>
        <taxon>Paraneoptera</taxon>
        <taxon>Thysanoptera</taxon>
        <taxon>Terebrantia</taxon>
        <taxon>Thripoidea</taxon>
        <taxon>Thripidae</taxon>
        <taxon>Frankliniella</taxon>
    </lineage>
</organism>
<evidence type="ECO:0000313" key="3">
    <source>
        <dbReference type="Proteomes" id="UP001219518"/>
    </source>
</evidence>
<dbReference type="GO" id="GO:0006644">
    <property type="term" value="P:phospholipid metabolic process"/>
    <property type="evidence" value="ECO:0007669"/>
    <property type="project" value="TreeGrafter"/>
</dbReference>
<dbReference type="PANTHER" id="PTHR21325">
    <property type="entry name" value="PHOSPHOLIPASE B, PLB1"/>
    <property type="match status" value="1"/>
</dbReference>
<reference evidence="2" key="1">
    <citation type="submission" date="2021-07" db="EMBL/GenBank/DDBJ databases">
        <authorList>
            <person name="Catto M.A."/>
            <person name="Jacobson A."/>
            <person name="Kennedy G."/>
            <person name="Labadie P."/>
            <person name="Hunt B.G."/>
            <person name="Srinivasan R."/>
        </authorList>
    </citation>
    <scope>NUCLEOTIDE SEQUENCE</scope>
    <source>
        <strain evidence="2">PL_HMW_Pooled</strain>
        <tissue evidence="2">Head</tissue>
    </source>
</reference>
<dbReference type="Gene3D" id="3.40.50.1110">
    <property type="entry name" value="SGNH hydrolase"/>
    <property type="match status" value="1"/>
</dbReference>
<sequence length="506" mass="55766">MYMIGSLWLSRRDGTQFSAAQPAVYILPLPAAPGPRAERSSSTATPFPRGASSPSSIAVVARVSSRLQLLLVDNMIPERLLLLAVLVAAAVAAGSRTRDAPDTMEEVLGPVLVPRRMLPASVAEFRAQRKSYWRLLNLVRPPPLQVWRILRARNRLQPQFGPSVPFPCPLDGQRSTPRPTSVHRLRPGDVDVVGAIGDSMTAGSGALALGPLDISLEDRGVAFATGGWGSWRSSLTLANILKAYNPRLRGWASATSLSVDKASRFNVAEPMAATRDVVHQAKILAARMSQEVNMKEDWKLVTVLIGANEMCSVCFEEPAAFLRREREALVRGLDTLMALLPRTMVVVVIAPGEDVGFKDELGRLPAWCEVMNRFECPCVFGDRFQDAVPRHRKVYKELQRMQREVVAMDRYRIREDFAVVSAPFMSGPGQLLPFKLSNGNGTDWTFFSTDCFHFSQKGSAIAGAGLWNNLLEPEDGKTEWAPLGALLRGLRCPSAERPYLCTWRNC</sequence>
<evidence type="ECO:0000256" key="1">
    <source>
        <dbReference type="SAM" id="MobiDB-lite"/>
    </source>
</evidence>
<accession>A0AAE1HCP8</accession>
<comment type="caution">
    <text evidence="2">The sequence shown here is derived from an EMBL/GenBank/DDBJ whole genome shotgun (WGS) entry which is preliminary data.</text>
</comment>
<dbReference type="GO" id="GO:0004620">
    <property type="term" value="F:phospholipase activity"/>
    <property type="evidence" value="ECO:0007669"/>
    <property type="project" value="InterPro"/>
</dbReference>
<dbReference type="PANTHER" id="PTHR21325:SF31">
    <property type="entry name" value="GH22081P-RELATED"/>
    <property type="match status" value="1"/>
</dbReference>
<gene>
    <name evidence="2" type="ORF">KUF71_008083</name>
</gene>
<dbReference type="InterPro" id="IPR036514">
    <property type="entry name" value="SGNH_hydro_sf"/>
</dbReference>
<dbReference type="AlphaFoldDB" id="A0AAE1HCP8"/>
<dbReference type="InterPro" id="IPR038885">
    <property type="entry name" value="PLB1"/>
</dbReference>
<dbReference type="Pfam" id="PF00657">
    <property type="entry name" value="Lipase_GDSL"/>
    <property type="match status" value="1"/>
</dbReference>